<dbReference type="EMBL" id="CP012713">
    <property type="protein sequence ID" value="ALF18346.1"/>
    <property type="molecule type" value="Genomic_DNA"/>
</dbReference>
<dbReference type="PROSITE" id="PS50928">
    <property type="entry name" value="ABC_TM1"/>
    <property type="match status" value="1"/>
</dbReference>
<reference evidence="9 11" key="1">
    <citation type="submission" date="2015-09" db="EMBL/GenBank/DDBJ databases">
        <authorList>
            <person name="Jackson K.R."/>
            <person name="Lunt B.L."/>
            <person name="Fisher J.N.B."/>
            <person name="Gardner A.V."/>
            <person name="Bailey M.E."/>
            <person name="Deus L.M."/>
            <person name="Earl A.S."/>
            <person name="Gibby P.D."/>
            <person name="Hartmann K.A."/>
            <person name="Liu J.E."/>
            <person name="Manci A.M."/>
            <person name="Nielsen D.A."/>
            <person name="Solomon M.B."/>
            <person name="Breakwell D.P."/>
            <person name="Burnett S.H."/>
            <person name="Grose J.H."/>
        </authorList>
    </citation>
    <scope>NUCLEOTIDE SEQUENCE [LARGE SCALE GENOMIC DNA]</scope>
    <source>
        <strain evidence="9 11">KCOM 1279</strain>
    </source>
</reference>
<dbReference type="PATRIC" id="fig|76859.3.peg.1862"/>
<dbReference type="RefSeq" id="WP_060676545.1">
    <property type="nucleotide sequence ID" value="NZ_CP012713.1"/>
</dbReference>
<protein>
    <submittedName>
        <fullName evidence="9">Nitrate ABC transporter permease</fullName>
    </submittedName>
</protein>
<feature type="transmembrane region" description="Helical" evidence="7">
    <location>
        <begin position="12"/>
        <end position="32"/>
    </location>
</feature>
<evidence type="ECO:0000259" key="8">
    <source>
        <dbReference type="PROSITE" id="PS50928"/>
    </source>
</evidence>
<organism evidence="9">
    <name type="scientific">Fusobacterium animalis</name>
    <dbReference type="NCBI Taxonomy" id="76859"/>
    <lineage>
        <taxon>Bacteria</taxon>
        <taxon>Fusobacteriati</taxon>
        <taxon>Fusobacteriota</taxon>
        <taxon>Fusobacteriia</taxon>
        <taxon>Fusobacteriales</taxon>
        <taxon>Fusobacteriaceae</taxon>
        <taxon>Fusobacterium</taxon>
    </lineage>
</organism>
<keyword evidence="3" id="KW-1003">Cell membrane</keyword>
<evidence type="ECO:0000313" key="11">
    <source>
        <dbReference type="Proteomes" id="UP000063147"/>
    </source>
</evidence>
<feature type="domain" description="ABC transmembrane type-1" evidence="8">
    <location>
        <begin position="51"/>
        <end position="235"/>
    </location>
</feature>
<evidence type="ECO:0000256" key="1">
    <source>
        <dbReference type="ARBA" id="ARBA00004651"/>
    </source>
</evidence>
<feature type="transmembrane region" description="Helical" evidence="7">
    <location>
        <begin position="93"/>
        <end position="115"/>
    </location>
</feature>
<dbReference type="GO" id="GO:0055085">
    <property type="term" value="P:transmembrane transport"/>
    <property type="evidence" value="ECO:0007669"/>
    <property type="project" value="InterPro"/>
</dbReference>
<evidence type="ECO:0000313" key="12">
    <source>
        <dbReference type="Proteomes" id="UP000226179"/>
    </source>
</evidence>
<evidence type="ECO:0000256" key="3">
    <source>
        <dbReference type="ARBA" id="ARBA00022475"/>
    </source>
</evidence>
<evidence type="ECO:0000256" key="5">
    <source>
        <dbReference type="ARBA" id="ARBA00022989"/>
    </source>
</evidence>
<evidence type="ECO:0000313" key="9">
    <source>
        <dbReference type="EMBL" id="ALF18346.1"/>
    </source>
</evidence>
<evidence type="ECO:0000256" key="6">
    <source>
        <dbReference type="ARBA" id="ARBA00023136"/>
    </source>
</evidence>
<dbReference type="GO" id="GO:0005886">
    <property type="term" value="C:plasma membrane"/>
    <property type="evidence" value="ECO:0007669"/>
    <property type="project" value="UniProtKB-SubCell"/>
</dbReference>
<name>A0A0M4RYE1_9FUSO</name>
<dbReference type="InterPro" id="IPR035906">
    <property type="entry name" value="MetI-like_sf"/>
</dbReference>
<evidence type="ECO:0000256" key="4">
    <source>
        <dbReference type="ARBA" id="ARBA00022692"/>
    </source>
</evidence>
<dbReference type="OrthoDB" id="9804353at2"/>
<keyword evidence="2 7" id="KW-0813">Transport</keyword>
<reference evidence="10 12" key="2">
    <citation type="submission" date="2017-06" db="EMBL/GenBank/DDBJ databases">
        <title>Draft genome sequence of Fusobacterium nucleatum subsp. animalis KCOM 1280 (=ChDC F318).</title>
        <authorList>
            <person name="Kook J.-K."/>
            <person name="Park S.-N."/>
            <person name="Lim Y.K."/>
            <person name="Roh H."/>
        </authorList>
    </citation>
    <scope>NUCLEOTIDE SEQUENCE [LARGE SCALE GENOMIC DNA]</scope>
    <source>
        <strain evidence="10">KCOM 1280</strain>
        <strain evidence="12">KCOM 1280 ( ChDC F318)</strain>
    </source>
</reference>
<gene>
    <name evidence="10" type="ORF">RN90_03695</name>
    <name evidence="9" type="ORF">RN98_09210</name>
</gene>
<accession>A0A0M4RYE1</accession>
<keyword evidence="4 7" id="KW-0812">Transmembrane</keyword>
<feature type="transmembrane region" description="Helical" evidence="7">
    <location>
        <begin position="121"/>
        <end position="140"/>
    </location>
</feature>
<feature type="transmembrane region" description="Helical" evidence="7">
    <location>
        <begin position="59"/>
        <end position="81"/>
    </location>
</feature>
<feature type="transmembrane region" description="Helical" evidence="7">
    <location>
        <begin position="176"/>
        <end position="197"/>
    </location>
</feature>
<dbReference type="InterPro" id="IPR000515">
    <property type="entry name" value="MetI-like"/>
</dbReference>
<dbReference type="PANTHER" id="PTHR30151">
    <property type="entry name" value="ALKANE SULFONATE ABC TRANSPORTER-RELATED, MEMBRANE SUBUNIT"/>
    <property type="match status" value="1"/>
</dbReference>
<dbReference type="SUPFAM" id="SSF161098">
    <property type="entry name" value="MetI-like"/>
    <property type="match status" value="1"/>
</dbReference>
<dbReference type="AlphaFoldDB" id="A0A0M4RYE1"/>
<dbReference type="Proteomes" id="UP000063147">
    <property type="component" value="Chromosome"/>
</dbReference>
<dbReference type="PANTHER" id="PTHR30151:SF0">
    <property type="entry name" value="ABC TRANSPORTER PERMEASE PROTEIN MJ0413-RELATED"/>
    <property type="match status" value="1"/>
</dbReference>
<dbReference type="EMBL" id="NJGJ01000001">
    <property type="protein sequence ID" value="PGH24596.1"/>
    <property type="molecule type" value="Genomic_DNA"/>
</dbReference>
<evidence type="ECO:0000313" key="10">
    <source>
        <dbReference type="EMBL" id="PGH24596.1"/>
    </source>
</evidence>
<sequence>MKNYILKNKIISFLIIILIWEFLSLIYPPVIIPKIDSVLKYLFNIINSPLLIEEIIKTLARMCFGLFLGIFASILCTVIFTKYEIIKGIFLPIIEFLQVIPPITWLVLGIIWLGLGGKPAIMILTISTFPIMTISLMNGIKNFNKNFLQVAQVFQLSNAEEWRYIKFPILYQTFETAFLICFSTGIKLIVMAELLTTNSGIGGQISTARINIETEGVFAWSIILIFIYYGIGGILLWIKRTGYIRKFWFHRLSEKVLITK</sequence>
<evidence type="ECO:0000256" key="2">
    <source>
        <dbReference type="ARBA" id="ARBA00022448"/>
    </source>
</evidence>
<dbReference type="Gene3D" id="1.10.3720.10">
    <property type="entry name" value="MetI-like"/>
    <property type="match status" value="1"/>
</dbReference>
<dbReference type="Pfam" id="PF00528">
    <property type="entry name" value="BPD_transp_1"/>
    <property type="match status" value="1"/>
</dbReference>
<dbReference type="Proteomes" id="UP000226179">
    <property type="component" value="Unassembled WGS sequence"/>
</dbReference>
<comment type="similarity">
    <text evidence="7">Belongs to the binding-protein-dependent transport system permease family.</text>
</comment>
<proteinExistence type="inferred from homology"/>
<comment type="subcellular location">
    <subcellularLocation>
        <location evidence="1 7">Cell membrane</location>
        <topology evidence="1 7">Multi-pass membrane protein</topology>
    </subcellularLocation>
</comment>
<feature type="transmembrane region" description="Helical" evidence="7">
    <location>
        <begin position="217"/>
        <end position="238"/>
    </location>
</feature>
<keyword evidence="5 7" id="KW-1133">Transmembrane helix</keyword>
<evidence type="ECO:0000256" key="7">
    <source>
        <dbReference type="RuleBase" id="RU363032"/>
    </source>
</evidence>
<keyword evidence="6 7" id="KW-0472">Membrane</keyword>